<evidence type="ECO:0000313" key="3">
    <source>
        <dbReference type="Proteomes" id="UP001500523"/>
    </source>
</evidence>
<dbReference type="Gene3D" id="3.30.160.160">
    <property type="entry name" value="YegP-like"/>
    <property type="match status" value="1"/>
</dbReference>
<dbReference type="Pfam" id="PF07411">
    <property type="entry name" value="DUF1508"/>
    <property type="match status" value="1"/>
</dbReference>
<protein>
    <submittedName>
        <fullName evidence="2">YegP family protein</fullName>
    </submittedName>
</protein>
<feature type="domain" description="DUF1508" evidence="1">
    <location>
        <begin position="18"/>
        <end position="59"/>
    </location>
</feature>
<evidence type="ECO:0000313" key="2">
    <source>
        <dbReference type="EMBL" id="GAA3694607.1"/>
    </source>
</evidence>
<gene>
    <name evidence="2" type="ORF">GCM10022268_01730</name>
</gene>
<dbReference type="InterPro" id="IPR036913">
    <property type="entry name" value="YegP-like_sf"/>
</dbReference>
<name>A0ABP7CU66_9SPHN</name>
<comment type="caution">
    <text evidence="2">The sequence shown here is derived from an EMBL/GenBank/DDBJ whole genome shotgun (WGS) entry which is preliminary data.</text>
</comment>
<dbReference type="SUPFAM" id="SSF160113">
    <property type="entry name" value="YegP-like"/>
    <property type="match status" value="1"/>
</dbReference>
<reference evidence="3" key="1">
    <citation type="journal article" date="2019" name="Int. J. Syst. Evol. Microbiol.">
        <title>The Global Catalogue of Microorganisms (GCM) 10K type strain sequencing project: providing services to taxonomists for standard genome sequencing and annotation.</title>
        <authorList>
            <consortium name="The Broad Institute Genomics Platform"/>
            <consortium name="The Broad Institute Genome Sequencing Center for Infectious Disease"/>
            <person name="Wu L."/>
            <person name="Ma J."/>
        </authorList>
    </citation>
    <scope>NUCLEOTIDE SEQUENCE [LARGE SCALE GENOMIC DNA]</scope>
    <source>
        <strain evidence="3">JCM 17498</strain>
    </source>
</reference>
<proteinExistence type="predicted"/>
<accession>A0ABP7CU66</accession>
<dbReference type="EMBL" id="BAABBF010000001">
    <property type="protein sequence ID" value="GAA3694607.1"/>
    <property type="molecule type" value="Genomic_DNA"/>
</dbReference>
<dbReference type="Proteomes" id="UP001500523">
    <property type="component" value="Unassembled WGS sequence"/>
</dbReference>
<organism evidence="2 3">
    <name type="scientific">Sphingomonas cynarae</name>
    <dbReference type="NCBI Taxonomy" id="930197"/>
    <lineage>
        <taxon>Bacteria</taxon>
        <taxon>Pseudomonadati</taxon>
        <taxon>Pseudomonadota</taxon>
        <taxon>Alphaproteobacteria</taxon>
        <taxon>Sphingomonadales</taxon>
        <taxon>Sphingomonadaceae</taxon>
        <taxon>Sphingomonas</taxon>
    </lineage>
</organism>
<evidence type="ECO:0000259" key="1">
    <source>
        <dbReference type="Pfam" id="PF07411"/>
    </source>
</evidence>
<dbReference type="InterPro" id="IPR010879">
    <property type="entry name" value="DUF1508"/>
</dbReference>
<keyword evidence="3" id="KW-1185">Reference proteome</keyword>
<sequence length="60" mass="6794">MNDEGMSMYFEKYRAGVEWRWRLRGANHEIVASGEGYTTEANCDYGISLVKSTTASTPVR</sequence>